<proteinExistence type="predicted"/>
<sequence length="59" mass="7105">MLNMFSSLNVEWEIFRNSFFPDIGKPFVSFEPFPENETLFPKSEDQNRILLIPRLERKI</sequence>
<dbReference type="AlphaFoldDB" id="A0A8B3CP82"/>
<reference evidence="2" key="1">
    <citation type="submission" date="2018-05" db="EMBL/GenBank/DDBJ databases">
        <title>Leptospira yasudae sp. nov. and Leptospira stimsonii sp. nov., two pathogenic species of the genus Leptospira isolated from environmental sources.</title>
        <authorList>
            <person name="Casanovas-Massana A."/>
            <person name="Hamond C."/>
            <person name="Santos L.A."/>
            <person name="Hacker K.P."/>
            <person name="Balassiano I."/>
            <person name="Medeiros M.A."/>
            <person name="Reis M.G."/>
            <person name="Ko A.I."/>
            <person name="Wunder E.A."/>
        </authorList>
    </citation>
    <scope>NUCLEOTIDE SEQUENCE [LARGE SCALE GENOMIC DNA]</scope>
    <source>
        <strain evidence="2">AMB6-RJ</strain>
    </source>
</reference>
<accession>A0A8B3CP82</accession>
<organism evidence="1 2">
    <name type="scientific">Leptospira stimsonii</name>
    <dbReference type="NCBI Taxonomy" id="2202203"/>
    <lineage>
        <taxon>Bacteria</taxon>
        <taxon>Pseudomonadati</taxon>
        <taxon>Spirochaetota</taxon>
        <taxon>Spirochaetia</taxon>
        <taxon>Leptospirales</taxon>
        <taxon>Leptospiraceae</taxon>
        <taxon>Leptospira</taxon>
    </lineage>
</organism>
<gene>
    <name evidence="1" type="ORF">DLM78_14920</name>
</gene>
<name>A0A8B3CP82_9LEPT</name>
<evidence type="ECO:0000313" key="2">
    <source>
        <dbReference type="Proteomes" id="UP000266669"/>
    </source>
</evidence>
<evidence type="ECO:0000313" key="1">
    <source>
        <dbReference type="EMBL" id="RHX85386.1"/>
    </source>
</evidence>
<protein>
    <submittedName>
        <fullName evidence="1">Uncharacterized protein</fullName>
    </submittedName>
</protein>
<dbReference type="EMBL" id="QHCS01000003">
    <property type="protein sequence ID" value="RHX85386.1"/>
    <property type="molecule type" value="Genomic_DNA"/>
</dbReference>
<dbReference type="Proteomes" id="UP000266669">
    <property type="component" value="Unassembled WGS sequence"/>
</dbReference>
<comment type="caution">
    <text evidence="1">The sequence shown here is derived from an EMBL/GenBank/DDBJ whole genome shotgun (WGS) entry which is preliminary data.</text>
</comment>